<feature type="compositionally biased region" description="Low complexity" evidence="1">
    <location>
        <begin position="1"/>
        <end position="15"/>
    </location>
</feature>
<name>A0A168NNR0_9BACL</name>
<accession>A0A168NNR0</accession>
<comment type="caution">
    <text evidence="2">The sequence shown here is derived from an EMBL/GenBank/DDBJ whole genome shotgun (WGS) entry which is preliminary data.</text>
</comment>
<dbReference type="EMBL" id="LVJH01000002">
    <property type="protein sequence ID" value="OAB45973.1"/>
    <property type="molecule type" value="Genomic_DNA"/>
</dbReference>
<keyword evidence="3" id="KW-1185">Reference proteome</keyword>
<evidence type="ECO:0000313" key="3">
    <source>
        <dbReference type="Proteomes" id="UP000076967"/>
    </source>
</evidence>
<proteinExistence type="predicted"/>
<protein>
    <submittedName>
        <fullName evidence="2">Uncharacterized protein</fullName>
    </submittedName>
</protein>
<sequence>MTTTNQTNQTNNQVNEESANERLHITFKFEDAVIKYPVDKFDGADLFRTIIELKQNGGTLENGGKVYDISELKEMVLSFEVETAEIKGEDK</sequence>
<dbReference type="Proteomes" id="UP000076967">
    <property type="component" value="Unassembled WGS sequence"/>
</dbReference>
<organism evidence="2 3">
    <name type="scientific">Paenibacillus glacialis</name>
    <dbReference type="NCBI Taxonomy" id="494026"/>
    <lineage>
        <taxon>Bacteria</taxon>
        <taxon>Bacillati</taxon>
        <taxon>Bacillota</taxon>
        <taxon>Bacilli</taxon>
        <taxon>Bacillales</taxon>
        <taxon>Paenibacillaceae</taxon>
        <taxon>Paenibacillus</taxon>
    </lineage>
</organism>
<evidence type="ECO:0000256" key="1">
    <source>
        <dbReference type="SAM" id="MobiDB-lite"/>
    </source>
</evidence>
<evidence type="ECO:0000313" key="2">
    <source>
        <dbReference type="EMBL" id="OAB45973.1"/>
    </source>
</evidence>
<dbReference type="AlphaFoldDB" id="A0A168NNR0"/>
<reference evidence="2 3" key="1">
    <citation type="submission" date="2016-03" db="EMBL/GenBank/DDBJ databases">
        <title>Draft genome sequence of Paenibacillus glacialis DSM 22343.</title>
        <authorList>
            <person name="Shin S.-K."/>
            <person name="Yi H."/>
        </authorList>
    </citation>
    <scope>NUCLEOTIDE SEQUENCE [LARGE SCALE GENOMIC DNA]</scope>
    <source>
        <strain evidence="2 3">DSM 22343</strain>
    </source>
</reference>
<gene>
    <name evidence="2" type="ORF">PGLA_00830</name>
</gene>
<feature type="region of interest" description="Disordered" evidence="1">
    <location>
        <begin position="1"/>
        <end position="20"/>
    </location>
</feature>
<dbReference type="OrthoDB" id="9918438at2"/>
<dbReference type="RefSeq" id="WP_068527350.1">
    <property type="nucleotide sequence ID" value="NZ_LVJH01000002.1"/>
</dbReference>